<evidence type="ECO:0000313" key="4">
    <source>
        <dbReference type="Proteomes" id="UP000230750"/>
    </source>
</evidence>
<protein>
    <submittedName>
        <fullName evidence="3">Uncharacterized protein</fullName>
    </submittedName>
</protein>
<evidence type="ECO:0000313" key="3">
    <source>
        <dbReference type="EMBL" id="PIK52159.1"/>
    </source>
</evidence>
<dbReference type="EMBL" id="MRZV01000341">
    <property type="protein sequence ID" value="PIK52159.1"/>
    <property type="molecule type" value="Genomic_DNA"/>
</dbReference>
<sequence>MKKGKKNGSEESRNRSDERRRGDDVDDGDSRKDDETTMNRVSTTAPTTTRDETITSMITTVHSSTSTSVTSRTTPLLSTGEIPTSTFALQSVPPRDTQTGPNVVILVTLPAVLLVVIALLVIWSIRKKSIVRLQQRRNPVYTTDSDGVNMKGMEGASPTDQYEEVNENIPEAKESSTKKTAETTPFYQTLEPDMALNGIVTSHKDVDYDQVDRDAHSRMIGNEDINRAAGYDRLNLTSESTSYDILNRDGNIGLKGGVSQHDVIDPNEYSTLSNSTSLVSPSYDKLKRTEGKVNDRGEANSNNSPNQNRPQEEYEDALLRRAEYNHTVPAWYDKLNATNSGSGISYDSLNRGTLSRGVSQGDVIDANEYSHISYP</sequence>
<keyword evidence="2" id="KW-0812">Transmembrane</keyword>
<keyword evidence="2" id="KW-0472">Membrane</keyword>
<evidence type="ECO:0000256" key="1">
    <source>
        <dbReference type="SAM" id="MobiDB-lite"/>
    </source>
</evidence>
<dbReference type="AlphaFoldDB" id="A0A2G8KVX9"/>
<feature type="compositionally biased region" description="Basic and acidic residues" evidence="1">
    <location>
        <begin position="7"/>
        <end position="37"/>
    </location>
</feature>
<gene>
    <name evidence="3" type="ORF">BSL78_10938</name>
</gene>
<feature type="region of interest" description="Disordered" evidence="1">
    <location>
        <begin position="1"/>
        <end position="54"/>
    </location>
</feature>
<evidence type="ECO:0000256" key="2">
    <source>
        <dbReference type="SAM" id="Phobius"/>
    </source>
</evidence>
<dbReference type="Proteomes" id="UP000230750">
    <property type="component" value="Unassembled WGS sequence"/>
</dbReference>
<feature type="region of interest" description="Disordered" evidence="1">
    <location>
        <begin position="272"/>
        <end position="313"/>
    </location>
</feature>
<name>A0A2G8KVX9_STIJA</name>
<reference evidence="3 4" key="1">
    <citation type="journal article" date="2017" name="PLoS Biol.">
        <title>The sea cucumber genome provides insights into morphological evolution and visceral regeneration.</title>
        <authorList>
            <person name="Zhang X."/>
            <person name="Sun L."/>
            <person name="Yuan J."/>
            <person name="Sun Y."/>
            <person name="Gao Y."/>
            <person name="Zhang L."/>
            <person name="Li S."/>
            <person name="Dai H."/>
            <person name="Hamel J.F."/>
            <person name="Liu C."/>
            <person name="Yu Y."/>
            <person name="Liu S."/>
            <person name="Lin W."/>
            <person name="Guo K."/>
            <person name="Jin S."/>
            <person name="Xu P."/>
            <person name="Storey K.B."/>
            <person name="Huan P."/>
            <person name="Zhang T."/>
            <person name="Zhou Y."/>
            <person name="Zhang J."/>
            <person name="Lin C."/>
            <person name="Li X."/>
            <person name="Xing L."/>
            <person name="Huo D."/>
            <person name="Sun M."/>
            <person name="Wang L."/>
            <person name="Mercier A."/>
            <person name="Li F."/>
            <person name="Yang H."/>
            <person name="Xiang J."/>
        </authorList>
    </citation>
    <scope>NUCLEOTIDE SEQUENCE [LARGE SCALE GENOMIC DNA]</scope>
    <source>
        <strain evidence="3">Shaxun</strain>
        <tissue evidence="3">Muscle</tissue>
    </source>
</reference>
<feature type="transmembrane region" description="Helical" evidence="2">
    <location>
        <begin position="103"/>
        <end position="125"/>
    </location>
</feature>
<accession>A0A2G8KVX9</accession>
<proteinExistence type="predicted"/>
<feature type="compositionally biased region" description="Basic and acidic residues" evidence="1">
    <location>
        <begin position="284"/>
        <end position="298"/>
    </location>
</feature>
<feature type="compositionally biased region" description="Low complexity" evidence="1">
    <location>
        <begin position="300"/>
        <end position="309"/>
    </location>
</feature>
<feature type="compositionally biased region" description="Polar residues" evidence="1">
    <location>
        <begin position="38"/>
        <end position="48"/>
    </location>
</feature>
<comment type="caution">
    <text evidence="3">The sequence shown here is derived from an EMBL/GenBank/DDBJ whole genome shotgun (WGS) entry which is preliminary data.</text>
</comment>
<organism evidence="3 4">
    <name type="scientific">Stichopus japonicus</name>
    <name type="common">Sea cucumber</name>
    <dbReference type="NCBI Taxonomy" id="307972"/>
    <lineage>
        <taxon>Eukaryota</taxon>
        <taxon>Metazoa</taxon>
        <taxon>Echinodermata</taxon>
        <taxon>Eleutherozoa</taxon>
        <taxon>Echinozoa</taxon>
        <taxon>Holothuroidea</taxon>
        <taxon>Aspidochirotacea</taxon>
        <taxon>Aspidochirotida</taxon>
        <taxon>Stichopodidae</taxon>
        <taxon>Apostichopus</taxon>
    </lineage>
</organism>
<keyword evidence="2" id="KW-1133">Transmembrane helix</keyword>
<keyword evidence="4" id="KW-1185">Reference proteome</keyword>